<organism evidence="1 2">
    <name type="scientific">Paenibacillus ferrarius</name>
    <dbReference type="NCBI Taxonomy" id="1469647"/>
    <lineage>
        <taxon>Bacteria</taxon>
        <taxon>Bacillati</taxon>
        <taxon>Bacillota</taxon>
        <taxon>Bacilli</taxon>
        <taxon>Bacillales</taxon>
        <taxon>Paenibacillaceae</taxon>
        <taxon>Paenibacillus</taxon>
    </lineage>
</organism>
<accession>A0A1V4HJP9</accession>
<comment type="caution">
    <text evidence="1">The sequence shown here is derived from an EMBL/GenBank/DDBJ whole genome shotgun (WGS) entry which is preliminary data.</text>
</comment>
<dbReference type="STRING" id="1469647.BC351_02840"/>
<proteinExistence type="predicted"/>
<dbReference type="Proteomes" id="UP000190626">
    <property type="component" value="Unassembled WGS sequence"/>
</dbReference>
<protein>
    <submittedName>
        <fullName evidence="1">Uncharacterized protein</fullName>
    </submittedName>
</protein>
<dbReference type="EMBL" id="MBTG01000012">
    <property type="protein sequence ID" value="OPH57480.1"/>
    <property type="molecule type" value="Genomic_DNA"/>
</dbReference>
<dbReference type="AlphaFoldDB" id="A0A1V4HJP9"/>
<evidence type="ECO:0000313" key="2">
    <source>
        <dbReference type="Proteomes" id="UP000190626"/>
    </source>
</evidence>
<sequence>MRNVNQTQDEWKEENTSIQGIEQAVVYVRTPAFLDSAASRLLTVELAMVGIVVETVSESIVEIQQKADKLGIRYILEICKEEIGSDQIRLWDLFEQENRKLHIEHAIYLLEKQYPPANFT</sequence>
<evidence type="ECO:0000313" key="1">
    <source>
        <dbReference type="EMBL" id="OPH57480.1"/>
    </source>
</evidence>
<name>A0A1V4HJP9_9BACL</name>
<gene>
    <name evidence="1" type="ORF">BC351_02840</name>
</gene>
<keyword evidence="2" id="KW-1185">Reference proteome</keyword>
<dbReference type="RefSeq" id="WP_079412720.1">
    <property type="nucleotide sequence ID" value="NZ_MBTG01000012.1"/>
</dbReference>
<dbReference type="OrthoDB" id="2618272at2"/>
<reference evidence="2" key="1">
    <citation type="submission" date="2016-07" db="EMBL/GenBank/DDBJ databases">
        <authorList>
            <person name="Florea S."/>
            <person name="Webb J.S."/>
            <person name="Jaromczyk J."/>
            <person name="Schardl C.L."/>
        </authorList>
    </citation>
    <scope>NUCLEOTIDE SEQUENCE [LARGE SCALE GENOMIC DNA]</scope>
    <source>
        <strain evidence="2">CY1</strain>
    </source>
</reference>